<comment type="caution">
    <text evidence="12">The sequence shown here is derived from an EMBL/GenBank/DDBJ whole genome shotgun (WGS) entry which is preliminary data.</text>
</comment>
<gene>
    <name evidence="12" type="primary">ggt</name>
    <name evidence="12" type="ORF">ACFFQA_13485</name>
</gene>
<dbReference type="GO" id="GO:0103068">
    <property type="term" value="F:leukotriene C4 gamma-glutamyl transferase activity"/>
    <property type="evidence" value="ECO:0007669"/>
    <property type="project" value="UniProtKB-EC"/>
</dbReference>
<accession>A0ABV5ZXL1</accession>
<comment type="catalytic activity">
    <reaction evidence="1 9">
        <text>an S-substituted glutathione + H2O = an S-substituted L-cysteinylglycine + L-glutamate</text>
        <dbReference type="Rhea" id="RHEA:59468"/>
        <dbReference type="ChEBI" id="CHEBI:15377"/>
        <dbReference type="ChEBI" id="CHEBI:29985"/>
        <dbReference type="ChEBI" id="CHEBI:90779"/>
        <dbReference type="ChEBI" id="CHEBI:143103"/>
        <dbReference type="EC" id="3.4.19.13"/>
    </reaction>
</comment>
<keyword evidence="6 9" id="KW-0865">Zymogen</keyword>
<dbReference type="EC" id="2.3.2.2" evidence="9"/>
<evidence type="ECO:0000256" key="9">
    <source>
        <dbReference type="RuleBase" id="RU368036"/>
    </source>
</evidence>
<comment type="catalytic activity">
    <reaction evidence="8 9">
        <text>an N-terminal (5-L-glutamyl)-[peptide] + an alpha-amino acid = 5-L-glutamyl amino acid + an N-terminal L-alpha-aminoacyl-[peptide]</text>
        <dbReference type="Rhea" id="RHEA:23904"/>
        <dbReference type="Rhea" id="RHEA-COMP:9780"/>
        <dbReference type="Rhea" id="RHEA-COMP:9795"/>
        <dbReference type="ChEBI" id="CHEBI:77644"/>
        <dbReference type="ChEBI" id="CHEBI:78597"/>
        <dbReference type="ChEBI" id="CHEBI:78599"/>
        <dbReference type="ChEBI" id="CHEBI:78608"/>
        <dbReference type="EC" id="2.3.2.2"/>
    </reaction>
</comment>
<comment type="similarity">
    <text evidence="3 9">Belongs to the gamma-glutamyltransferase family.</text>
</comment>
<evidence type="ECO:0000256" key="1">
    <source>
        <dbReference type="ARBA" id="ARBA00001049"/>
    </source>
</evidence>
<dbReference type="InterPro" id="IPR043137">
    <property type="entry name" value="GGT_ssub_C"/>
</dbReference>
<keyword evidence="5 9" id="KW-0378">Hydrolase</keyword>
<dbReference type="PANTHER" id="PTHR43199">
    <property type="entry name" value="GLUTATHIONE HYDROLASE"/>
    <property type="match status" value="1"/>
</dbReference>
<dbReference type="InterPro" id="IPR043138">
    <property type="entry name" value="GGT_lsub"/>
</dbReference>
<comment type="catalytic activity">
    <reaction evidence="2 9">
        <text>glutathione + H2O = L-cysteinylglycine + L-glutamate</text>
        <dbReference type="Rhea" id="RHEA:28807"/>
        <dbReference type="ChEBI" id="CHEBI:15377"/>
        <dbReference type="ChEBI" id="CHEBI:29985"/>
        <dbReference type="ChEBI" id="CHEBI:57925"/>
        <dbReference type="ChEBI" id="CHEBI:61694"/>
        <dbReference type="EC" id="3.4.19.13"/>
    </reaction>
</comment>
<evidence type="ECO:0000256" key="6">
    <source>
        <dbReference type="ARBA" id="ARBA00023145"/>
    </source>
</evidence>
<keyword evidence="9" id="KW-0317">Glutathione biosynthesis</keyword>
<dbReference type="Proteomes" id="UP001589693">
    <property type="component" value="Unassembled WGS sequence"/>
</dbReference>
<evidence type="ECO:0000256" key="10">
    <source>
        <dbReference type="SAM" id="MobiDB-lite"/>
    </source>
</evidence>
<dbReference type="PANTHER" id="PTHR43199:SF1">
    <property type="entry name" value="GLUTATHIONE HYDROLASE PROENZYME"/>
    <property type="match status" value="1"/>
</dbReference>
<evidence type="ECO:0000313" key="12">
    <source>
        <dbReference type="EMBL" id="MFB9904948.1"/>
    </source>
</evidence>
<name>A0ABV5ZXL1_9PSEU</name>
<evidence type="ECO:0000256" key="7">
    <source>
        <dbReference type="ARBA" id="ARBA00023315"/>
    </source>
</evidence>
<dbReference type="InterPro" id="IPR051792">
    <property type="entry name" value="GGT_bact"/>
</dbReference>
<comment type="PTM">
    <text evidence="9">Cleaved by autocatalysis into a large and a small subunit.</text>
</comment>
<feature type="signal peptide" evidence="11">
    <location>
        <begin position="1"/>
        <end position="45"/>
    </location>
</feature>
<evidence type="ECO:0000256" key="8">
    <source>
        <dbReference type="ARBA" id="ARBA00047417"/>
    </source>
</evidence>
<dbReference type="Gene3D" id="3.60.20.40">
    <property type="match status" value="1"/>
</dbReference>
<keyword evidence="11" id="KW-0732">Signal</keyword>
<dbReference type="InterPro" id="IPR000101">
    <property type="entry name" value="GGT_peptidase"/>
</dbReference>
<comment type="subunit">
    <text evidence="9">This enzyme consists of two polypeptide chains, which are synthesized in precursor form from a single polypeptide.</text>
</comment>
<evidence type="ECO:0000256" key="3">
    <source>
        <dbReference type="ARBA" id="ARBA00009381"/>
    </source>
</evidence>
<reference evidence="12 13" key="1">
    <citation type="submission" date="2024-09" db="EMBL/GenBank/DDBJ databases">
        <authorList>
            <person name="Sun Q."/>
            <person name="Mori K."/>
        </authorList>
    </citation>
    <scope>NUCLEOTIDE SEQUENCE [LARGE SCALE GENOMIC DNA]</scope>
    <source>
        <strain evidence="12 13">TBRC 7907</strain>
    </source>
</reference>
<dbReference type="PRINTS" id="PR01210">
    <property type="entry name" value="GGTRANSPTASE"/>
</dbReference>
<dbReference type="EMBL" id="JBHLZU010000010">
    <property type="protein sequence ID" value="MFB9904948.1"/>
    <property type="molecule type" value="Genomic_DNA"/>
</dbReference>
<dbReference type="InterPro" id="IPR029055">
    <property type="entry name" value="Ntn_hydrolases_N"/>
</dbReference>
<protein>
    <recommendedName>
        <fullName evidence="9">Glutathione hydrolase proenzyme</fullName>
        <ecNumber evidence="9">2.3.2.2</ecNumber>
        <ecNumber evidence="9">3.4.19.13</ecNumber>
    </recommendedName>
    <component>
        <recommendedName>
            <fullName evidence="9">Glutathione hydrolase large chain</fullName>
        </recommendedName>
    </component>
    <component>
        <recommendedName>
            <fullName evidence="9">Glutathione hydrolase small chain</fullName>
        </recommendedName>
    </component>
</protein>
<comment type="pathway">
    <text evidence="9">Sulfur metabolism; glutathione metabolism.</text>
</comment>
<keyword evidence="7 9" id="KW-0012">Acyltransferase</keyword>
<feature type="region of interest" description="Disordered" evidence="10">
    <location>
        <begin position="484"/>
        <end position="505"/>
    </location>
</feature>
<proteinExistence type="inferred from homology"/>
<organism evidence="12 13">
    <name type="scientific">Allokutzneria oryzae</name>
    <dbReference type="NCBI Taxonomy" id="1378989"/>
    <lineage>
        <taxon>Bacteria</taxon>
        <taxon>Bacillati</taxon>
        <taxon>Actinomycetota</taxon>
        <taxon>Actinomycetes</taxon>
        <taxon>Pseudonocardiales</taxon>
        <taxon>Pseudonocardiaceae</taxon>
        <taxon>Allokutzneria</taxon>
    </lineage>
</organism>
<dbReference type="EC" id="3.4.19.13" evidence="9"/>
<evidence type="ECO:0000256" key="2">
    <source>
        <dbReference type="ARBA" id="ARBA00001089"/>
    </source>
</evidence>
<feature type="chain" id="PRO_5045808637" description="Glutathione hydrolase proenzyme" evidence="11">
    <location>
        <begin position="46"/>
        <end position="634"/>
    </location>
</feature>
<dbReference type="Gene3D" id="1.10.246.130">
    <property type="match status" value="1"/>
</dbReference>
<dbReference type="Pfam" id="PF01019">
    <property type="entry name" value="G_glu_transpept"/>
    <property type="match status" value="1"/>
</dbReference>
<evidence type="ECO:0000256" key="11">
    <source>
        <dbReference type="SAM" id="SignalP"/>
    </source>
</evidence>
<dbReference type="RefSeq" id="WP_377852148.1">
    <property type="nucleotide sequence ID" value="NZ_JBHLZU010000010.1"/>
</dbReference>
<evidence type="ECO:0000313" key="13">
    <source>
        <dbReference type="Proteomes" id="UP001589693"/>
    </source>
</evidence>
<evidence type="ECO:0000256" key="4">
    <source>
        <dbReference type="ARBA" id="ARBA00022679"/>
    </source>
</evidence>
<keyword evidence="4 9" id="KW-0808">Transferase</keyword>
<dbReference type="NCBIfam" id="TIGR00066">
    <property type="entry name" value="g_glut_trans"/>
    <property type="match status" value="1"/>
</dbReference>
<evidence type="ECO:0000256" key="5">
    <source>
        <dbReference type="ARBA" id="ARBA00022801"/>
    </source>
</evidence>
<sequence>MRTPSTRQAPAPAGARPGSRTRRGLAVLALLPMLAGVVSTAPASAGPDERAGWPGTAKRATATGYGGGVATVDHDATKAGIEVLARGGTAVDAAVAAAAALGVTEAYSAGIGGGGFFVYYDARTKKVHTLDGRETAPAAMRPDSFVDPKTGKAMPFDQAVTSGLSVGVPGTPATWDRALRKWGRFDLRQNLRPAIELARKGFVVDEEFRGQTALNEKRFHAFPATAELYLPGGKLPEVGTTLRNPDLADTYEQLGRKGVDWLYKGELGRDVARTAEKPPVDPAAGLTVAPGLMKPSDLAAYQVAERKPTRTGYRGLDVYSMAPPSSGGTTVGEALNILENHRLSGKDEAQALHYYLEASRLAYADRNRWVGDPSFVDVPVSGLLSDDFAKQRACFIKPDKTMGHPALAGDPSKVVPGQPCPSPTMPAAPQTYEGPSTTHLVTADRWGNVVSYTLTIEQTGGSAITVPGRGFLLNNELTDFDITPPAPGAPLPANAPAGGKRPRSSMSPTIVLNDGKPLLAVGSPGGATIITTVLQTLVNRLDLGKSLPQAVAAPRISQRNAAKTEAEPGFMDGRLRPVLERKGHEFTLAPSNFAPKPEIGSVTALEFLGHGRIQFAAEPERRGGGSAMALVPTR</sequence>
<dbReference type="SUPFAM" id="SSF56235">
    <property type="entry name" value="N-terminal nucleophile aminohydrolases (Ntn hydrolases)"/>
    <property type="match status" value="1"/>
</dbReference>
<keyword evidence="13" id="KW-1185">Reference proteome</keyword>